<name>X1DUU2_9ZZZZ</name>
<dbReference type="InterPro" id="IPR002173">
    <property type="entry name" value="Carboh/pur_kinase_PfkB_CS"/>
</dbReference>
<accession>X1DUU2</accession>
<comment type="caution">
    <text evidence="5">The sequence shown here is derived from an EMBL/GenBank/DDBJ whole genome shotgun (WGS) entry which is preliminary data.</text>
</comment>
<comment type="similarity">
    <text evidence="1">Belongs to the carbohydrate kinase PfkB family.</text>
</comment>
<dbReference type="CDD" id="cd01167">
    <property type="entry name" value="bac_FRK"/>
    <property type="match status" value="1"/>
</dbReference>
<dbReference type="PANTHER" id="PTHR43085:SF57">
    <property type="entry name" value="CARBOHYDRATE KINASE PFKB DOMAIN-CONTAINING PROTEIN"/>
    <property type="match status" value="1"/>
</dbReference>
<keyword evidence="2" id="KW-0808">Transferase</keyword>
<dbReference type="InterPro" id="IPR011611">
    <property type="entry name" value="PfkB_dom"/>
</dbReference>
<dbReference type="InterPro" id="IPR029056">
    <property type="entry name" value="Ribokinase-like"/>
</dbReference>
<dbReference type="SUPFAM" id="SSF53613">
    <property type="entry name" value="Ribokinase-like"/>
    <property type="match status" value="1"/>
</dbReference>
<sequence length="300" mass="33650">HLQVPHKIVGIGEILWDVFPHSRKLGGAPANFAYFVKKLGQNGLIASRVGHDFLGKEIMDSLFKLGLAGDFIQIDSKHQTGTVDVKIDDGGRPDYIINKNVAWDFLELNNRWEKLAEEADVICFGTLAQRSLKSRRTIVNFLKIARSTAIKVLDINLRQNFYSLKIIIQSLELATILKLNKEELWQLRNLMNYSNEKNDINFCRKLINEYGIKLICLTRGEDGSLLIDESDYYDHPGYKISVADTVGAGDAFTAAMVIQYLGGRTLGEMSSSANRLGSWVSSQIGPTPALDEDIKKLFLK</sequence>
<keyword evidence="3" id="KW-0418">Kinase</keyword>
<evidence type="ECO:0000259" key="4">
    <source>
        <dbReference type="Pfam" id="PF00294"/>
    </source>
</evidence>
<organism evidence="5">
    <name type="scientific">marine sediment metagenome</name>
    <dbReference type="NCBI Taxonomy" id="412755"/>
    <lineage>
        <taxon>unclassified sequences</taxon>
        <taxon>metagenomes</taxon>
        <taxon>ecological metagenomes</taxon>
    </lineage>
</organism>
<feature type="domain" description="Carbohydrate kinase PfkB" evidence="4">
    <location>
        <begin position="23"/>
        <end position="290"/>
    </location>
</feature>
<reference evidence="5" key="1">
    <citation type="journal article" date="2014" name="Front. Microbiol.">
        <title>High frequency of phylogenetically diverse reductive dehalogenase-homologous genes in deep subseafloor sedimentary metagenomes.</title>
        <authorList>
            <person name="Kawai M."/>
            <person name="Futagami T."/>
            <person name="Toyoda A."/>
            <person name="Takaki Y."/>
            <person name="Nishi S."/>
            <person name="Hori S."/>
            <person name="Arai W."/>
            <person name="Tsubouchi T."/>
            <person name="Morono Y."/>
            <person name="Uchiyama I."/>
            <person name="Ito T."/>
            <person name="Fujiyama A."/>
            <person name="Inagaki F."/>
            <person name="Takami H."/>
        </authorList>
    </citation>
    <scope>NUCLEOTIDE SEQUENCE</scope>
    <source>
        <strain evidence="5">Expedition CK06-06</strain>
    </source>
</reference>
<evidence type="ECO:0000256" key="3">
    <source>
        <dbReference type="ARBA" id="ARBA00022777"/>
    </source>
</evidence>
<protein>
    <recommendedName>
        <fullName evidence="4">Carbohydrate kinase PfkB domain-containing protein</fullName>
    </recommendedName>
</protein>
<dbReference type="Gene3D" id="3.40.1190.20">
    <property type="match status" value="1"/>
</dbReference>
<dbReference type="AlphaFoldDB" id="X1DUU2"/>
<feature type="non-terminal residue" evidence="5">
    <location>
        <position position="1"/>
    </location>
</feature>
<dbReference type="PROSITE" id="PS00583">
    <property type="entry name" value="PFKB_KINASES_1"/>
    <property type="match status" value="1"/>
</dbReference>
<dbReference type="GO" id="GO:0016301">
    <property type="term" value="F:kinase activity"/>
    <property type="evidence" value="ECO:0007669"/>
    <property type="project" value="UniProtKB-KW"/>
</dbReference>
<evidence type="ECO:0000256" key="2">
    <source>
        <dbReference type="ARBA" id="ARBA00022679"/>
    </source>
</evidence>
<evidence type="ECO:0000313" key="5">
    <source>
        <dbReference type="EMBL" id="GAH24806.1"/>
    </source>
</evidence>
<dbReference type="InterPro" id="IPR050306">
    <property type="entry name" value="PfkB_Carbo_kinase"/>
</dbReference>
<dbReference type="EMBL" id="BARU01002167">
    <property type="protein sequence ID" value="GAH24806.1"/>
    <property type="molecule type" value="Genomic_DNA"/>
</dbReference>
<dbReference type="Pfam" id="PF00294">
    <property type="entry name" value="PfkB"/>
    <property type="match status" value="1"/>
</dbReference>
<dbReference type="PROSITE" id="PS00584">
    <property type="entry name" value="PFKB_KINASES_2"/>
    <property type="match status" value="1"/>
</dbReference>
<gene>
    <name evidence="5" type="ORF">S03H2_05242</name>
</gene>
<proteinExistence type="inferred from homology"/>
<dbReference type="PANTHER" id="PTHR43085">
    <property type="entry name" value="HEXOKINASE FAMILY MEMBER"/>
    <property type="match status" value="1"/>
</dbReference>
<evidence type="ECO:0000256" key="1">
    <source>
        <dbReference type="ARBA" id="ARBA00010688"/>
    </source>
</evidence>